<organism evidence="2">
    <name type="scientific">Anopheles sinensis</name>
    <name type="common">Mosquito</name>
    <dbReference type="NCBI Taxonomy" id="74873"/>
    <lineage>
        <taxon>Eukaryota</taxon>
        <taxon>Metazoa</taxon>
        <taxon>Ecdysozoa</taxon>
        <taxon>Arthropoda</taxon>
        <taxon>Hexapoda</taxon>
        <taxon>Insecta</taxon>
        <taxon>Pterygota</taxon>
        <taxon>Neoptera</taxon>
        <taxon>Endopterygota</taxon>
        <taxon>Diptera</taxon>
        <taxon>Nematocera</taxon>
        <taxon>Culicoidea</taxon>
        <taxon>Culicidae</taxon>
        <taxon>Anophelinae</taxon>
        <taxon>Anopheles</taxon>
    </lineage>
</organism>
<dbReference type="AlphaFoldDB" id="A0A084VSC0"/>
<dbReference type="VEuPathDB" id="VectorBase:ASIC008390"/>
<keyword evidence="4" id="KW-1185">Reference proteome</keyword>
<feature type="region of interest" description="Disordered" evidence="1">
    <location>
        <begin position="28"/>
        <end position="47"/>
    </location>
</feature>
<proteinExistence type="predicted"/>
<dbReference type="EMBL" id="KE525041">
    <property type="protein sequence ID" value="KFB40864.1"/>
    <property type="molecule type" value="Genomic_DNA"/>
</dbReference>
<sequence>MAAGRFFRLPRFDGGAWSLVLEMETHGTSGQRNGFSNRHDFPPPPPSRLTKYRVVGFVSNQLTAGGLREMVSFRGRKKWEKQIR</sequence>
<accession>A0A084VSC0</accession>
<evidence type="ECO:0000313" key="3">
    <source>
        <dbReference type="EnsemblMetazoa" id="ASIC008390-PA"/>
    </source>
</evidence>
<evidence type="ECO:0000313" key="4">
    <source>
        <dbReference type="Proteomes" id="UP000030765"/>
    </source>
</evidence>
<reference evidence="2 4" key="1">
    <citation type="journal article" date="2014" name="BMC Genomics">
        <title>Genome sequence of Anopheles sinensis provides insight into genetics basis of mosquito competence for malaria parasites.</title>
        <authorList>
            <person name="Zhou D."/>
            <person name="Zhang D."/>
            <person name="Ding G."/>
            <person name="Shi L."/>
            <person name="Hou Q."/>
            <person name="Ye Y."/>
            <person name="Xu Y."/>
            <person name="Zhou H."/>
            <person name="Xiong C."/>
            <person name="Li S."/>
            <person name="Yu J."/>
            <person name="Hong S."/>
            <person name="Yu X."/>
            <person name="Zou P."/>
            <person name="Chen C."/>
            <person name="Chang X."/>
            <person name="Wang W."/>
            <person name="Lv Y."/>
            <person name="Sun Y."/>
            <person name="Ma L."/>
            <person name="Shen B."/>
            <person name="Zhu C."/>
        </authorList>
    </citation>
    <scope>NUCLEOTIDE SEQUENCE [LARGE SCALE GENOMIC DNA]</scope>
</reference>
<protein>
    <submittedName>
        <fullName evidence="2 3">Formate dehydrogenase accessory protein FdhE</fullName>
    </submittedName>
</protein>
<dbReference type="EMBL" id="ATLV01015908">
    <property type="status" value="NOT_ANNOTATED_CDS"/>
    <property type="molecule type" value="Genomic_DNA"/>
</dbReference>
<dbReference type="Proteomes" id="UP000030765">
    <property type="component" value="Unassembled WGS sequence"/>
</dbReference>
<evidence type="ECO:0000256" key="1">
    <source>
        <dbReference type="SAM" id="MobiDB-lite"/>
    </source>
</evidence>
<dbReference type="EnsemblMetazoa" id="ASIC008390-RA">
    <property type="protein sequence ID" value="ASIC008390-PA"/>
    <property type="gene ID" value="ASIC008390"/>
</dbReference>
<reference evidence="3" key="2">
    <citation type="submission" date="2020-05" db="UniProtKB">
        <authorList>
            <consortium name="EnsemblMetazoa"/>
        </authorList>
    </citation>
    <scope>IDENTIFICATION</scope>
</reference>
<gene>
    <name evidence="2" type="ORF">ZHAS_00008390</name>
</gene>
<name>A0A084VSC0_ANOSI</name>
<evidence type="ECO:0000313" key="2">
    <source>
        <dbReference type="EMBL" id="KFB40864.1"/>
    </source>
</evidence>